<gene>
    <name evidence="1" type="ORF">MUN80_11875</name>
</gene>
<dbReference type="Proteomes" id="UP000831785">
    <property type="component" value="Chromosome"/>
</dbReference>
<organism evidence="1 2">
    <name type="scientific">Hymenobacter cellulosivorans</name>
    <dbReference type="NCBI Taxonomy" id="2932249"/>
    <lineage>
        <taxon>Bacteria</taxon>
        <taxon>Pseudomonadati</taxon>
        <taxon>Bacteroidota</taxon>
        <taxon>Cytophagia</taxon>
        <taxon>Cytophagales</taxon>
        <taxon>Hymenobacteraceae</taxon>
        <taxon>Hymenobacter</taxon>
    </lineage>
</organism>
<dbReference type="RefSeq" id="WP_244724154.1">
    <property type="nucleotide sequence ID" value="NZ_CP095049.1"/>
</dbReference>
<protein>
    <submittedName>
        <fullName evidence="1">Uncharacterized protein</fullName>
    </submittedName>
</protein>
<dbReference type="EMBL" id="CP095049">
    <property type="protein sequence ID" value="UOQ55428.1"/>
    <property type="molecule type" value="Genomic_DNA"/>
</dbReference>
<accession>A0ABY4FHD4</accession>
<keyword evidence="2" id="KW-1185">Reference proteome</keyword>
<proteinExistence type="predicted"/>
<name>A0ABY4FHD4_9BACT</name>
<reference evidence="1 2" key="1">
    <citation type="submission" date="2022-04" db="EMBL/GenBank/DDBJ databases">
        <title>Hymenobacter sp. isolated from the air.</title>
        <authorList>
            <person name="Won M."/>
            <person name="Lee C.-M."/>
            <person name="Woen H.-Y."/>
            <person name="Kwon S.-W."/>
        </authorList>
    </citation>
    <scope>NUCLEOTIDE SEQUENCE [LARGE SCALE GENOMIC DNA]</scope>
    <source>
        <strain evidence="2">5116 S-27</strain>
    </source>
</reference>
<sequence length="134" mass="15360">MQYLEAIIGNTYIKTDPAGMRNRAVFIANGKKIRTFYVWDPDFSYDPFGYAIYYTITNNMGKPLKSLDPAISRQLSAVGVDLQRVENDYILKSLNNYKSYATISSETKLPISEIRLAEQWAHSHQLLNYPLADQ</sequence>
<evidence type="ECO:0000313" key="1">
    <source>
        <dbReference type="EMBL" id="UOQ55428.1"/>
    </source>
</evidence>
<evidence type="ECO:0000313" key="2">
    <source>
        <dbReference type="Proteomes" id="UP000831785"/>
    </source>
</evidence>